<evidence type="ECO:0000313" key="2">
    <source>
        <dbReference type="Proteomes" id="UP000007801"/>
    </source>
</evidence>
<protein>
    <submittedName>
        <fullName evidence="1">Uncharacterized protein</fullName>
    </submittedName>
</protein>
<name>A0A0P8XWY5_DROAN</name>
<sequence length="198" mass="21294">MDPLISYCAKLGSGSGSYTICTCASLGRVRVCLANRFEFAAKWFAECNMLCRFTPNVPATQLIRRCGFLALWSGATTNISICSRAADHPPSTKATTRATSSFYASAAVNAATTDIFALSNAKTPPLHSPPTRISNPPAPHSHLDCALQPTPASFYHQFANGCGTATQPTHLSSCQLWSPPTVLDQNKWPNIFKLAGER</sequence>
<dbReference type="EMBL" id="CH902617">
    <property type="protein sequence ID" value="KPU79273.1"/>
    <property type="molecule type" value="Genomic_DNA"/>
</dbReference>
<gene>
    <name evidence="1" type="primary">Dana\GF27474</name>
    <name evidence="1" type="ORF">GF27474</name>
</gene>
<organism evidence="1 2">
    <name type="scientific">Drosophila ananassae</name>
    <name type="common">Fruit fly</name>
    <dbReference type="NCBI Taxonomy" id="7217"/>
    <lineage>
        <taxon>Eukaryota</taxon>
        <taxon>Metazoa</taxon>
        <taxon>Ecdysozoa</taxon>
        <taxon>Arthropoda</taxon>
        <taxon>Hexapoda</taxon>
        <taxon>Insecta</taxon>
        <taxon>Pterygota</taxon>
        <taxon>Neoptera</taxon>
        <taxon>Endopterygota</taxon>
        <taxon>Diptera</taxon>
        <taxon>Brachycera</taxon>
        <taxon>Muscomorpha</taxon>
        <taxon>Ephydroidea</taxon>
        <taxon>Drosophilidae</taxon>
        <taxon>Drosophila</taxon>
        <taxon>Sophophora</taxon>
    </lineage>
</organism>
<dbReference type="KEGG" id="dan:26514883"/>
<dbReference type="AlphaFoldDB" id="A0A0P8XWY5"/>
<proteinExistence type="predicted"/>
<dbReference type="GeneID" id="26514883"/>
<evidence type="ECO:0000313" key="1">
    <source>
        <dbReference type="EMBL" id="KPU79273.1"/>
    </source>
</evidence>
<accession>A0A0P8XWY5</accession>
<dbReference type="Proteomes" id="UP000007801">
    <property type="component" value="Unassembled WGS sequence"/>
</dbReference>
<reference evidence="1 2" key="1">
    <citation type="journal article" date="2007" name="Nature">
        <title>Evolution of genes and genomes on the Drosophila phylogeny.</title>
        <authorList>
            <consortium name="Drosophila 12 Genomes Consortium"/>
            <person name="Clark A.G."/>
            <person name="Eisen M.B."/>
            <person name="Smith D.R."/>
            <person name="Bergman C.M."/>
            <person name="Oliver B."/>
            <person name="Markow T.A."/>
            <person name="Kaufman T.C."/>
            <person name="Kellis M."/>
            <person name="Gelbart W."/>
            <person name="Iyer V.N."/>
            <person name="Pollard D.A."/>
            <person name="Sackton T.B."/>
            <person name="Larracuente A.M."/>
            <person name="Singh N.D."/>
            <person name="Abad J.P."/>
            <person name="Abt D.N."/>
            <person name="Adryan B."/>
            <person name="Aguade M."/>
            <person name="Akashi H."/>
            <person name="Anderson W.W."/>
            <person name="Aquadro C.F."/>
            <person name="Ardell D.H."/>
            <person name="Arguello R."/>
            <person name="Artieri C.G."/>
            <person name="Barbash D.A."/>
            <person name="Barker D."/>
            <person name="Barsanti P."/>
            <person name="Batterham P."/>
            <person name="Batzoglou S."/>
            <person name="Begun D."/>
            <person name="Bhutkar A."/>
            <person name="Blanco E."/>
            <person name="Bosak S.A."/>
            <person name="Bradley R.K."/>
            <person name="Brand A.D."/>
            <person name="Brent M.R."/>
            <person name="Brooks A.N."/>
            <person name="Brown R.H."/>
            <person name="Butlin R.K."/>
            <person name="Caggese C."/>
            <person name="Calvi B.R."/>
            <person name="Bernardo de Carvalho A."/>
            <person name="Caspi A."/>
            <person name="Castrezana S."/>
            <person name="Celniker S.E."/>
            <person name="Chang J.L."/>
            <person name="Chapple C."/>
            <person name="Chatterji S."/>
            <person name="Chinwalla A."/>
            <person name="Civetta A."/>
            <person name="Clifton S.W."/>
            <person name="Comeron J.M."/>
            <person name="Costello J.C."/>
            <person name="Coyne J.A."/>
            <person name="Daub J."/>
            <person name="David R.G."/>
            <person name="Delcher A.L."/>
            <person name="Delehaunty K."/>
            <person name="Do C.B."/>
            <person name="Ebling H."/>
            <person name="Edwards K."/>
            <person name="Eickbush T."/>
            <person name="Evans J.D."/>
            <person name="Filipski A."/>
            <person name="Findeiss S."/>
            <person name="Freyhult E."/>
            <person name="Fulton L."/>
            <person name="Fulton R."/>
            <person name="Garcia A.C."/>
            <person name="Gardiner A."/>
            <person name="Garfield D.A."/>
            <person name="Garvin B.E."/>
            <person name="Gibson G."/>
            <person name="Gilbert D."/>
            <person name="Gnerre S."/>
            <person name="Godfrey J."/>
            <person name="Good R."/>
            <person name="Gotea V."/>
            <person name="Gravely B."/>
            <person name="Greenberg A.J."/>
            <person name="Griffiths-Jones S."/>
            <person name="Gross S."/>
            <person name="Guigo R."/>
            <person name="Gustafson E.A."/>
            <person name="Haerty W."/>
            <person name="Hahn M.W."/>
            <person name="Halligan D.L."/>
            <person name="Halpern A.L."/>
            <person name="Halter G.M."/>
            <person name="Han M.V."/>
            <person name="Heger A."/>
            <person name="Hillier L."/>
            <person name="Hinrichs A.S."/>
            <person name="Holmes I."/>
            <person name="Hoskins R.A."/>
            <person name="Hubisz M.J."/>
            <person name="Hultmark D."/>
            <person name="Huntley M.A."/>
            <person name="Jaffe D.B."/>
            <person name="Jagadeeshan S."/>
            <person name="Jeck W.R."/>
            <person name="Johnson J."/>
            <person name="Jones C.D."/>
            <person name="Jordan W.C."/>
            <person name="Karpen G.H."/>
            <person name="Kataoka E."/>
            <person name="Keightley P.D."/>
            <person name="Kheradpour P."/>
            <person name="Kirkness E.F."/>
            <person name="Koerich L.B."/>
            <person name="Kristiansen K."/>
            <person name="Kudrna D."/>
            <person name="Kulathinal R.J."/>
            <person name="Kumar S."/>
            <person name="Kwok R."/>
            <person name="Lander E."/>
            <person name="Langley C.H."/>
            <person name="Lapoint R."/>
            <person name="Lazzaro B.P."/>
            <person name="Lee S.J."/>
            <person name="Levesque L."/>
            <person name="Li R."/>
            <person name="Lin C.F."/>
            <person name="Lin M.F."/>
            <person name="Lindblad-Toh K."/>
            <person name="Llopart A."/>
            <person name="Long M."/>
            <person name="Low L."/>
            <person name="Lozovsky E."/>
            <person name="Lu J."/>
            <person name="Luo M."/>
            <person name="Machado C.A."/>
            <person name="Makalowski W."/>
            <person name="Marzo M."/>
            <person name="Matsuda M."/>
            <person name="Matzkin L."/>
            <person name="McAllister B."/>
            <person name="McBride C.S."/>
            <person name="McKernan B."/>
            <person name="McKernan K."/>
            <person name="Mendez-Lago M."/>
            <person name="Minx P."/>
            <person name="Mollenhauer M.U."/>
            <person name="Montooth K."/>
            <person name="Mount S.M."/>
            <person name="Mu X."/>
            <person name="Myers E."/>
            <person name="Negre B."/>
            <person name="Newfeld S."/>
            <person name="Nielsen R."/>
            <person name="Noor M.A."/>
            <person name="O'Grady P."/>
            <person name="Pachter L."/>
            <person name="Papaceit M."/>
            <person name="Parisi M.J."/>
            <person name="Parisi M."/>
            <person name="Parts L."/>
            <person name="Pedersen J.S."/>
            <person name="Pesole G."/>
            <person name="Phillippy A.M."/>
            <person name="Ponting C.P."/>
            <person name="Pop M."/>
            <person name="Porcelli D."/>
            <person name="Powell J.R."/>
            <person name="Prohaska S."/>
            <person name="Pruitt K."/>
            <person name="Puig M."/>
            <person name="Quesneville H."/>
            <person name="Ram K.R."/>
            <person name="Rand D."/>
            <person name="Rasmussen M.D."/>
            <person name="Reed L.K."/>
            <person name="Reenan R."/>
            <person name="Reily A."/>
            <person name="Remington K.A."/>
            <person name="Rieger T.T."/>
            <person name="Ritchie M.G."/>
            <person name="Robin C."/>
            <person name="Rogers Y.H."/>
            <person name="Rohde C."/>
            <person name="Rozas J."/>
            <person name="Rubenfield M.J."/>
            <person name="Ruiz A."/>
            <person name="Russo S."/>
            <person name="Salzberg S.L."/>
            <person name="Sanchez-Gracia A."/>
            <person name="Saranga D.J."/>
            <person name="Sato H."/>
            <person name="Schaeffer S.W."/>
            <person name="Schatz M.C."/>
            <person name="Schlenke T."/>
            <person name="Schwartz R."/>
            <person name="Segarra C."/>
            <person name="Singh R.S."/>
            <person name="Sirot L."/>
            <person name="Sirota M."/>
            <person name="Sisneros N.B."/>
            <person name="Smith C.D."/>
            <person name="Smith T.F."/>
            <person name="Spieth J."/>
            <person name="Stage D.E."/>
            <person name="Stark A."/>
            <person name="Stephan W."/>
            <person name="Strausberg R.L."/>
            <person name="Strempel S."/>
            <person name="Sturgill D."/>
            <person name="Sutton G."/>
            <person name="Sutton G.G."/>
            <person name="Tao W."/>
            <person name="Teichmann S."/>
            <person name="Tobari Y.N."/>
            <person name="Tomimura Y."/>
            <person name="Tsolas J.M."/>
            <person name="Valente V.L."/>
            <person name="Venter E."/>
            <person name="Venter J.C."/>
            <person name="Vicario S."/>
            <person name="Vieira F.G."/>
            <person name="Vilella A.J."/>
            <person name="Villasante A."/>
            <person name="Walenz B."/>
            <person name="Wang J."/>
            <person name="Wasserman M."/>
            <person name="Watts T."/>
            <person name="Wilson D."/>
            <person name="Wilson R.K."/>
            <person name="Wing R.A."/>
            <person name="Wolfner M.F."/>
            <person name="Wong A."/>
            <person name="Wong G.K."/>
            <person name="Wu C.I."/>
            <person name="Wu G."/>
            <person name="Yamamoto D."/>
            <person name="Yang H.P."/>
            <person name="Yang S.P."/>
            <person name="Yorke J.A."/>
            <person name="Yoshida K."/>
            <person name="Zdobnov E."/>
            <person name="Zhang P."/>
            <person name="Zhang Y."/>
            <person name="Zimin A.V."/>
            <person name="Baldwin J."/>
            <person name="Abdouelleil A."/>
            <person name="Abdulkadir J."/>
            <person name="Abebe A."/>
            <person name="Abera B."/>
            <person name="Abreu J."/>
            <person name="Acer S.C."/>
            <person name="Aftuck L."/>
            <person name="Alexander A."/>
            <person name="An P."/>
            <person name="Anderson E."/>
            <person name="Anderson S."/>
            <person name="Arachi H."/>
            <person name="Azer M."/>
            <person name="Bachantsang P."/>
            <person name="Barry A."/>
            <person name="Bayul T."/>
            <person name="Berlin A."/>
            <person name="Bessette D."/>
            <person name="Bloom T."/>
            <person name="Blye J."/>
            <person name="Boguslavskiy L."/>
            <person name="Bonnet C."/>
            <person name="Boukhgalter B."/>
            <person name="Bourzgui I."/>
            <person name="Brown A."/>
            <person name="Cahill P."/>
            <person name="Channer S."/>
            <person name="Cheshatsang Y."/>
            <person name="Chuda L."/>
            <person name="Citroen M."/>
            <person name="Collymore A."/>
            <person name="Cooke P."/>
            <person name="Costello M."/>
            <person name="D'Aco K."/>
            <person name="Daza R."/>
            <person name="De Haan G."/>
            <person name="DeGray S."/>
            <person name="DeMaso C."/>
            <person name="Dhargay N."/>
            <person name="Dooley K."/>
            <person name="Dooley E."/>
            <person name="Doricent M."/>
            <person name="Dorje P."/>
            <person name="Dorjee K."/>
            <person name="Dupes A."/>
            <person name="Elong R."/>
            <person name="Falk J."/>
            <person name="Farina A."/>
            <person name="Faro S."/>
            <person name="Ferguson D."/>
            <person name="Fisher S."/>
            <person name="Foley C.D."/>
            <person name="Franke A."/>
            <person name="Friedrich D."/>
            <person name="Gadbois L."/>
            <person name="Gearin G."/>
            <person name="Gearin C.R."/>
            <person name="Giannoukos G."/>
            <person name="Goode T."/>
            <person name="Graham J."/>
            <person name="Grandbois E."/>
            <person name="Grewal S."/>
            <person name="Gyaltsen K."/>
            <person name="Hafez N."/>
            <person name="Hagos B."/>
            <person name="Hall J."/>
            <person name="Henson C."/>
            <person name="Hollinger A."/>
            <person name="Honan T."/>
            <person name="Huard M.D."/>
            <person name="Hughes L."/>
            <person name="Hurhula B."/>
            <person name="Husby M.E."/>
            <person name="Kamat A."/>
            <person name="Kanga B."/>
            <person name="Kashin S."/>
            <person name="Khazanovich D."/>
            <person name="Kisner P."/>
            <person name="Lance K."/>
            <person name="Lara M."/>
            <person name="Lee W."/>
            <person name="Lennon N."/>
            <person name="Letendre F."/>
            <person name="LeVine R."/>
            <person name="Lipovsky A."/>
            <person name="Liu X."/>
            <person name="Liu J."/>
            <person name="Liu S."/>
            <person name="Lokyitsang T."/>
            <person name="Lokyitsang Y."/>
            <person name="Lubonja R."/>
            <person name="Lui A."/>
            <person name="MacDonald P."/>
            <person name="Magnisalis V."/>
            <person name="Maru K."/>
            <person name="Matthews C."/>
            <person name="McCusker W."/>
            <person name="McDonough S."/>
            <person name="Mehta T."/>
            <person name="Meldrim J."/>
            <person name="Meneus L."/>
            <person name="Mihai O."/>
            <person name="Mihalev A."/>
            <person name="Mihova T."/>
            <person name="Mittelman R."/>
            <person name="Mlenga V."/>
            <person name="Montmayeur A."/>
            <person name="Mulrain L."/>
            <person name="Navidi A."/>
            <person name="Naylor J."/>
            <person name="Negash T."/>
            <person name="Nguyen T."/>
            <person name="Nguyen N."/>
            <person name="Nicol R."/>
            <person name="Norbu C."/>
            <person name="Norbu N."/>
            <person name="Novod N."/>
            <person name="O'Neill B."/>
            <person name="Osman S."/>
            <person name="Markiewicz E."/>
            <person name="Oyono O.L."/>
            <person name="Patti C."/>
            <person name="Phunkhang P."/>
            <person name="Pierre F."/>
            <person name="Priest M."/>
            <person name="Raghuraman S."/>
            <person name="Rege F."/>
            <person name="Reyes R."/>
            <person name="Rise C."/>
            <person name="Rogov P."/>
            <person name="Ross K."/>
            <person name="Ryan E."/>
            <person name="Settipalli S."/>
            <person name="Shea T."/>
            <person name="Sherpa N."/>
            <person name="Shi L."/>
            <person name="Shih D."/>
            <person name="Sparrow T."/>
            <person name="Spaulding J."/>
            <person name="Stalker J."/>
            <person name="Stange-Thomann N."/>
            <person name="Stavropoulos S."/>
            <person name="Stone C."/>
            <person name="Strader C."/>
            <person name="Tesfaye S."/>
            <person name="Thomson T."/>
            <person name="Thoulutsang Y."/>
            <person name="Thoulutsang D."/>
            <person name="Topham K."/>
            <person name="Topping I."/>
            <person name="Tsamla T."/>
            <person name="Vassiliev H."/>
            <person name="Vo A."/>
            <person name="Wangchuk T."/>
            <person name="Wangdi T."/>
            <person name="Weiand M."/>
            <person name="Wilkinson J."/>
            <person name="Wilson A."/>
            <person name="Yadav S."/>
            <person name="Young G."/>
            <person name="Yu Q."/>
            <person name="Zembek L."/>
            <person name="Zhong D."/>
            <person name="Zimmer A."/>
            <person name="Zwirko Z."/>
            <person name="Jaffe D.B."/>
            <person name="Alvarez P."/>
            <person name="Brockman W."/>
            <person name="Butler J."/>
            <person name="Chin C."/>
            <person name="Gnerre S."/>
            <person name="Grabherr M."/>
            <person name="Kleber M."/>
            <person name="Mauceli E."/>
            <person name="MacCallum I."/>
        </authorList>
    </citation>
    <scope>NUCLEOTIDE SEQUENCE [LARGE SCALE GENOMIC DNA]</scope>
    <source>
        <strain evidence="2">Tucson 14024-0371.13</strain>
    </source>
</reference>
<dbReference type="InParanoid" id="A0A0P8XWY5"/>
<keyword evidence="2" id="KW-1185">Reference proteome</keyword>